<feature type="compositionally biased region" description="Gly residues" evidence="1">
    <location>
        <begin position="30"/>
        <end position="44"/>
    </location>
</feature>
<accession>A0A9W7LAN4</accession>
<dbReference type="AlphaFoldDB" id="A0A9W7LAN4"/>
<comment type="caution">
    <text evidence="2">The sequence shown here is derived from an EMBL/GenBank/DDBJ whole genome shotgun (WGS) entry which is preliminary data.</text>
</comment>
<name>A0A9W7LAN4_9STRA</name>
<reference evidence="3" key="1">
    <citation type="journal article" date="2023" name="Commun. Biol.">
        <title>Genome analysis of Parmales, the sister group of diatoms, reveals the evolutionary specialization of diatoms from phago-mixotrophs to photoautotrophs.</title>
        <authorList>
            <person name="Ban H."/>
            <person name="Sato S."/>
            <person name="Yoshikawa S."/>
            <person name="Yamada K."/>
            <person name="Nakamura Y."/>
            <person name="Ichinomiya M."/>
            <person name="Sato N."/>
            <person name="Blanc-Mathieu R."/>
            <person name="Endo H."/>
            <person name="Kuwata A."/>
            <person name="Ogata H."/>
        </authorList>
    </citation>
    <scope>NUCLEOTIDE SEQUENCE [LARGE SCALE GENOMIC DNA]</scope>
</reference>
<organism evidence="2 3">
    <name type="scientific">Triparma columacea</name>
    <dbReference type="NCBI Taxonomy" id="722753"/>
    <lineage>
        <taxon>Eukaryota</taxon>
        <taxon>Sar</taxon>
        <taxon>Stramenopiles</taxon>
        <taxon>Ochrophyta</taxon>
        <taxon>Bolidophyceae</taxon>
        <taxon>Parmales</taxon>
        <taxon>Triparmaceae</taxon>
        <taxon>Triparma</taxon>
    </lineage>
</organism>
<evidence type="ECO:0000313" key="3">
    <source>
        <dbReference type="Proteomes" id="UP001165065"/>
    </source>
</evidence>
<dbReference type="EMBL" id="BRYA01001360">
    <property type="protein sequence ID" value="GMI42079.1"/>
    <property type="molecule type" value="Genomic_DNA"/>
</dbReference>
<protein>
    <submittedName>
        <fullName evidence="2">Uncharacterized protein</fullName>
    </submittedName>
</protein>
<feature type="region of interest" description="Disordered" evidence="1">
    <location>
        <begin position="1"/>
        <end position="46"/>
    </location>
</feature>
<sequence>MPDSGNNRTNPSAASFSTPSVKSSSYEPVTGGGFVTVPKGGGWTGRMKSREEIESAIDEETESMRKRKLASRKFYDLYMSLQSPSSVNSSSVVVTFVEHLIKTDPYYVLSFQVFEAIVGVDREVEGREIFKICVEGDPRLRDEKGRRNMCRCLLLSLKSNRVLLAQCILPLVKPSALGQCIDYLVGSDIKRDDRERLRLLGGMMKRFAMSTET</sequence>
<gene>
    <name evidence="2" type="ORF">TrCOL_g6786</name>
</gene>
<feature type="compositionally biased region" description="Polar residues" evidence="1">
    <location>
        <begin position="1"/>
        <end position="27"/>
    </location>
</feature>
<proteinExistence type="predicted"/>
<evidence type="ECO:0000256" key="1">
    <source>
        <dbReference type="SAM" id="MobiDB-lite"/>
    </source>
</evidence>
<keyword evidence="3" id="KW-1185">Reference proteome</keyword>
<dbReference type="Proteomes" id="UP001165065">
    <property type="component" value="Unassembled WGS sequence"/>
</dbReference>
<dbReference type="OrthoDB" id="10531183at2759"/>
<evidence type="ECO:0000313" key="2">
    <source>
        <dbReference type="EMBL" id="GMI42079.1"/>
    </source>
</evidence>